<gene>
    <name evidence="2" type="ORF">O181_071272</name>
</gene>
<feature type="domain" description="Retrovirus-related Pol polyprotein from transposon TNT 1-94-like beta-barrel" evidence="1">
    <location>
        <begin position="161"/>
        <end position="239"/>
    </location>
</feature>
<reference evidence="2" key="1">
    <citation type="submission" date="2021-03" db="EMBL/GenBank/DDBJ databases">
        <title>Draft genome sequence of rust myrtle Austropuccinia psidii MF-1, a brazilian biotype.</title>
        <authorList>
            <person name="Quecine M.C."/>
            <person name="Pachon D.M.R."/>
            <person name="Bonatelli M.L."/>
            <person name="Correr F.H."/>
            <person name="Franceschini L.M."/>
            <person name="Leite T.F."/>
            <person name="Margarido G.R.A."/>
            <person name="Almeida C.A."/>
            <person name="Ferrarezi J.A."/>
            <person name="Labate C.A."/>
        </authorList>
    </citation>
    <scope>NUCLEOTIDE SEQUENCE</scope>
    <source>
        <strain evidence="2">MF-1</strain>
    </source>
</reference>
<keyword evidence="3" id="KW-1185">Reference proteome</keyword>
<name>A0A9Q3F7F4_9BASI</name>
<dbReference type="Proteomes" id="UP000765509">
    <property type="component" value="Unassembled WGS sequence"/>
</dbReference>
<dbReference type="Pfam" id="PF22936">
    <property type="entry name" value="Pol_BBD"/>
    <property type="match status" value="1"/>
</dbReference>
<protein>
    <recommendedName>
        <fullName evidence="1">Retrovirus-related Pol polyprotein from transposon TNT 1-94-like beta-barrel domain-containing protein</fullName>
    </recommendedName>
</protein>
<accession>A0A9Q3F7F4</accession>
<dbReference type="AlphaFoldDB" id="A0A9Q3F7F4"/>
<proteinExistence type="predicted"/>
<comment type="caution">
    <text evidence="2">The sequence shown here is derived from an EMBL/GenBank/DDBJ whole genome shotgun (WGS) entry which is preliminary data.</text>
</comment>
<sequence>MYNSNLKDFIANTRKCLSDIVSVGIAVEEEIIAFSILTKLPEEFHLLIEKVTLNAETQGNPNAILNLLHEANLKEEALLTDTTRALILKKDRFPSKLVHYCSNVKHNLLVTTHRPEKFWQLHPELKHERLQKDKEQKVNFTIARALFTHEPRETNTSITIILNTRASNHMFNNKSFFKNLDTKHCTKVATGCDKSTLTSQGKGLAKIVDCLGNLRLLPNSLYVPNLMTNVLALSSIAKNKTQIRRTASFFKIYLDNNNKTSFICPITSCILETHIKLSHSHCLNTQTKKVVIYGINN</sequence>
<dbReference type="OrthoDB" id="5598729at2759"/>
<evidence type="ECO:0000313" key="2">
    <source>
        <dbReference type="EMBL" id="MBW0531557.1"/>
    </source>
</evidence>
<dbReference type="InterPro" id="IPR054722">
    <property type="entry name" value="PolX-like_BBD"/>
</dbReference>
<evidence type="ECO:0000313" key="3">
    <source>
        <dbReference type="Proteomes" id="UP000765509"/>
    </source>
</evidence>
<evidence type="ECO:0000259" key="1">
    <source>
        <dbReference type="Pfam" id="PF22936"/>
    </source>
</evidence>
<dbReference type="EMBL" id="AVOT02036944">
    <property type="protein sequence ID" value="MBW0531557.1"/>
    <property type="molecule type" value="Genomic_DNA"/>
</dbReference>
<organism evidence="2 3">
    <name type="scientific">Austropuccinia psidii MF-1</name>
    <dbReference type="NCBI Taxonomy" id="1389203"/>
    <lineage>
        <taxon>Eukaryota</taxon>
        <taxon>Fungi</taxon>
        <taxon>Dikarya</taxon>
        <taxon>Basidiomycota</taxon>
        <taxon>Pucciniomycotina</taxon>
        <taxon>Pucciniomycetes</taxon>
        <taxon>Pucciniales</taxon>
        <taxon>Sphaerophragmiaceae</taxon>
        <taxon>Austropuccinia</taxon>
    </lineage>
</organism>